<evidence type="ECO:0000313" key="2">
    <source>
        <dbReference type="Proteomes" id="UP000499080"/>
    </source>
</evidence>
<protein>
    <submittedName>
        <fullName evidence="1">Uncharacterized protein</fullName>
    </submittedName>
</protein>
<evidence type="ECO:0000313" key="1">
    <source>
        <dbReference type="EMBL" id="GBO37117.1"/>
    </source>
</evidence>
<sequence>MARPLIFIYICNIEAFLSDKRIQYDNAEEKKCNYLVTITSDTVLRYGNIIYGASACQESQHGCLVILLSRFEATLGLFWDRSRNFEQRADDEDDALAGISLSKFLNHTTSPIPLSKEFHLIKSADEHKKAWFNNLLTNRQTVTKMGMGFQEQQEHLRYTDLGERP</sequence>
<keyword evidence="2" id="KW-1185">Reference proteome</keyword>
<organism evidence="1 2">
    <name type="scientific">Araneus ventricosus</name>
    <name type="common">Orbweaver spider</name>
    <name type="synonym">Epeira ventricosa</name>
    <dbReference type="NCBI Taxonomy" id="182803"/>
    <lineage>
        <taxon>Eukaryota</taxon>
        <taxon>Metazoa</taxon>
        <taxon>Ecdysozoa</taxon>
        <taxon>Arthropoda</taxon>
        <taxon>Chelicerata</taxon>
        <taxon>Arachnida</taxon>
        <taxon>Araneae</taxon>
        <taxon>Araneomorphae</taxon>
        <taxon>Entelegynae</taxon>
        <taxon>Araneoidea</taxon>
        <taxon>Araneidae</taxon>
        <taxon>Araneus</taxon>
    </lineage>
</organism>
<comment type="caution">
    <text evidence="1">The sequence shown here is derived from an EMBL/GenBank/DDBJ whole genome shotgun (WGS) entry which is preliminary data.</text>
</comment>
<gene>
    <name evidence="1" type="ORF">AVEN_217193_1</name>
</gene>
<dbReference type="Proteomes" id="UP000499080">
    <property type="component" value="Unassembled WGS sequence"/>
</dbReference>
<reference evidence="1 2" key="1">
    <citation type="journal article" date="2019" name="Sci. Rep.">
        <title>Orb-weaving spider Araneus ventricosus genome elucidates the spidroin gene catalogue.</title>
        <authorList>
            <person name="Kono N."/>
            <person name="Nakamura H."/>
            <person name="Ohtoshi R."/>
            <person name="Moran D.A.P."/>
            <person name="Shinohara A."/>
            <person name="Yoshida Y."/>
            <person name="Fujiwara M."/>
            <person name="Mori M."/>
            <person name="Tomita M."/>
            <person name="Arakawa K."/>
        </authorList>
    </citation>
    <scope>NUCLEOTIDE SEQUENCE [LARGE SCALE GENOMIC DNA]</scope>
</reference>
<name>A0A4Y2WMD2_ARAVE</name>
<proteinExistence type="predicted"/>
<accession>A0A4Y2WMD2</accession>
<dbReference type="EMBL" id="BGPR01061447">
    <property type="protein sequence ID" value="GBO37117.1"/>
    <property type="molecule type" value="Genomic_DNA"/>
</dbReference>
<dbReference type="AlphaFoldDB" id="A0A4Y2WMD2"/>